<dbReference type="InterPro" id="IPR000515">
    <property type="entry name" value="MetI-like"/>
</dbReference>
<dbReference type="SUPFAM" id="SSF161098">
    <property type="entry name" value="MetI-like"/>
    <property type="match status" value="1"/>
</dbReference>
<evidence type="ECO:0000256" key="5">
    <source>
        <dbReference type="ARBA" id="ARBA00022989"/>
    </source>
</evidence>
<organism evidence="9">
    <name type="scientific">freshwater metagenome</name>
    <dbReference type="NCBI Taxonomy" id="449393"/>
    <lineage>
        <taxon>unclassified sequences</taxon>
        <taxon>metagenomes</taxon>
        <taxon>ecological metagenomes</taxon>
    </lineage>
</organism>
<comment type="subcellular location">
    <subcellularLocation>
        <location evidence="1">Cell membrane</location>
        <topology evidence="1">Multi-pass membrane protein</topology>
    </subcellularLocation>
</comment>
<name>A0A6J6UK45_9ZZZZ</name>
<dbReference type="PROSITE" id="PS50928">
    <property type="entry name" value="ABC_TM1"/>
    <property type="match status" value="1"/>
</dbReference>
<feature type="transmembrane region" description="Helical" evidence="7">
    <location>
        <begin position="77"/>
        <end position="101"/>
    </location>
</feature>
<feature type="transmembrane region" description="Helical" evidence="7">
    <location>
        <begin position="34"/>
        <end position="57"/>
    </location>
</feature>
<dbReference type="PANTHER" id="PTHR43386:SF25">
    <property type="entry name" value="PEPTIDE ABC TRANSPORTER PERMEASE PROTEIN"/>
    <property type="match status" value="1"/>
</dbReference>
<dbReference type="InterPro" id="IPR050366">
    <property type="entry name" value="BP-dependent_transpt_permease"/>
</dbReference>
<dbReference type="EMBL" id="CAEZZK010000106">
    <property type="protein sequence ID" value="CAB4760311.1"/>
    <property type="molecule type" value="Genomic_DNA"/>
</dbReference>
<evidence type="ECO:0000256" key="1">
    <source>
        <dbReference type="ARBA" id="ARBA00004651"/>
    </source>
</evidence>
<feature type="domain" description="ABC transmembrane type-1" evidence="8">
    <location>
        <begin position="1"/>
        <end position="102"/>
    </location>
</feature>
<keyword evidence="5 7" id="KW-1133">Transmembrane helix</keyword>
<dbReference type="CDD" id="cd06261">
    <property type="entry name" value="TM_PBP2"/>
    <property type="match status" value="1"/>
</dbReference>
<reference evidence="9" key="1">
    <citation type="submission" date="2020-05" db="EMBL/GenBank/DDBJ databases">
        <authorList>
            <person name="Chiriac C."/>
            <person name="Salcher M."/>
            <person name="Ghai R."/>
            <person name="Kavagutti S V."/>
        </authorList>
    </citation>
    <scope>NUCLEOTIDE SEQUENCE</scope>
</reference>
<sequence length="118" mass="12571">MVLNSDFVLAAKACNSSKLRIVRQHILPNIRASLFIQASGAAAIAILAESTLSYLGLGTTPPAPSWGRMLASSQQYLLIDPVVALWPGLAIIITVLGFNLLGDGLRETLDPTLRKSKS</sequence>
<gene>
    <name evidence="9" type="ORF">UFOPK2855_00631</name>
</gene>
<proteinExistence type="predicted"/>
<evidence type="ECO:0000256" key="6">
    <source>
        <dbReference type="ARBA" id="ARBA00023136"/>
    </source>
</evidence>
<evidence type="ECO:0000313" key="9">
    <source>
        <dbReference type="EMBL" id="CAB4760311.1"/>
    </source>
</evidence>
<evidence type="ECO:0000259" key="8">
    <source>
        <dbReference type="PROSITE" id="PS50928"/>
    </source>
</evidence>
<dbReference type="Gene3D" id="1.10.3720.10">
    <property type="entry name" value="MetI-like"/>
    <property type="match status" value="1"/>
</dbReference>
<dbReference type="InterPro" id="IPR035906">
    <property type="entry name" value="MetI-like_sf"/>
</dbReference>
<evidence type="ECO:0000256" key="2">
    <source>
        <dbReference type="ARBA" id="ARBA00022448"/>
    </source>
</evidence>
<evidence type="ECO:0000256" key="3">
    <source>
        <dbReference type="ARBA" id="ARBA00022475"/>
    </source>
</evidence>
<dbReference type="Pfam" id="PF00528">
    <property type="entry name" value="BPD_transp_1"/>
    <property type="match status" value="1"/>
</dbReference>
<evidence type="ECO:0000256" key="4">
    <source>
        <dbReference type="ARBA" id="ARBA00022692"/>
    </source>
</evidence>
<dbReference type="GO" id="GO:0055085">
    <property type="term" value="P:transmembrane transport"/>
    <property type="evidence" value="ECO:0007669"/>
    <property type="project" value="InterPro"/>
</dbReference>
<keyword evidence="2" id="KW-0813">Transport</keyword>
<evidence type="ECO:0000256" key="7">
    <source>
        <dbReference type="SAM" id="Phobius"/>
    </source>
</evidence>
<dbReference type="AlphaFoldDB" id="A0A6J6UK45"/>
<keyword evidence="6 7" id="KW-0472">Membrane</keyword>
<accession>A0A6J6UK45</accession>
<keyword evidence="3" id="KW-1003">Cell membrane</keyword>
<dbReference type="GO" id="GO:0005886">
    <property type="term" value="C:plasma membrane"/>
    <property type="evidence" value="ECO:0007669"/>
    <property type="project" value="UniProtKB-SubCell"/>
</dbReference>
<keyword evidence="4 7" id="KW-0812">Transmembrane</keyword>
<dbReference type="PANTHER" id="PTHR43386">
    <property type="entry name" value="OLIGOPEPTIDE TRANSPORT SYSTEM PERMEASE PROTEIN APPC"/>
    <property type="match status" value="1"/>
</dbReference>
<protein>
    <submittedName>
        <fullName evidence="9">Unannotated protein</fullName>
    </submittedName>
</protein>